<organism evidence="4">
    <name type="scientific">Clostridioides difficile</name>
    <name type="common">Peptoclostridium difficile</name>
    <dbReference type="NCBI Taxonomy" id="1496"/>
    <lineage>
        <taxon>Bacteria</taxon>
        <taxon>Bacillati</taxon>
        <taxon>Bacillota</taxon>
        <taxon>Clostridia</taxon>
        <taxon>Peptostreptococcales</taxon>
        <taxon>Peptostreptococcaceae</taxon>
        <taxon>Clostridioides</taxon>
    </lineage>
</organism>
<accession>A0A069AUC3</accession>
<dbReference type="EMBL" id="LK932505">
    <property type="protein sequence ID" value="CDS85726.1"/>
    <property type="molecule type" value="Genomic_DNA"/>
</dbReference>
<protein>
    <submittedName>
        <fullName evidence="4">Uncharacterized protein</fullName>
    </submittedName>
</protein>
<sequence length="47" mass="5486">MDAMIKLITKGINNGNKNFNTIYTILVIKTTYVNLIIKFFCFWISII</sequence>
<reference evidence="4" key="1">
    <citation type="submission" date="2014-07" db="EMBL/GenBank/DDBJ databases">
        <authorList>
            <person name="Monot Marc"/>
        </authorList>
    </citation>
    <scope>NUCLEOTIDE SEQUENCE</scope>
    <source>
        <strain evidence="4">7032989</strain>
        <strain evidence="3">7032994</strain>
    </source>
</reference>
<keyword evidence="1" id="KW-0472">Membrane</keyword>
<gene>
    <name evidence="4" type="ORF">BN1095_330108</name>
    <name evidence="2" type="ORF">BN1096_520448</name>
    <name evidence="3" type="ORF">BN1097_630166</name>
</gene>
<feature type="transmembrane region" description="Helical" evidence="1">
    <location>
        <begin position="21"/>
        <end position="46"/>
    </location>
</feature>
<proteinExistence type="predicted"/>
<evidence type="ECO:0000313" key="4">
    <source>
        <dbReference type="EMBL" id="CDT13959.1"/>
    </source>
</evidence>
<evidence type="ECO:0000256" key="1">
    <source>
        <dbReference type="SAM" id="Phobius"/>
    </source>
</evidence>
<name>A0A069AUC3_CLODI</name>
<keyword evidence="1" id="KW-1133">Transmembrane helix</keyword>
<dbReference type="EMBL" id="LK932994">
    <property type="protein sequence ID" value="CDT13959.1"/>
    <property type="molecule type" value="Genomic_DNA"/>
</dbReference>
<keyword evidence="1" id="KW-0812">Transmembrane</keyword>
<evidence type="ECO:0000313" key="2">
    <source>
        <dbReference type="EMBL" id="CDS85726.1"/>
    </source>
</evidence>
<dbReference type="AlphaFoldDB" id="A0A069AUC3"/>
<dbReference type="EMBL" id="LK932402">
    <property type="protein sequence ID" value="CDS87659.1"/>
    <property type="molecule type" value="Genomic_DNA"/>
</dbReference>
<evidence type="ECO:0000313" key="3">
    <source>
        <dbReference type="EMBL" id="CDS87659.1"/>
    </source>
</evidence>